<dbReference type="Proteomes" id="UP000229335">
    <property type="component" value="Unassembled WGS sequence"/>
</dbReference>
<dbReference type="SUPFAM" id="SSF50447">
    <property type="entry name" value="Translation proteins"/>
    <property type="match status" value="1"/>
</dbReference>
<dbReference type="GO" id="GO:0003735">
    <property type="term" value="F:structural constituent of ribosome"/>
    <property type="evidence" value="ECO:0007669"/>
    <property type="project" value="UniProtKB-UniRule"/>
</dbReference>
<dbReference type="InterPro" id="IPR009000">
    <property type="entry name" value="Transl_B-barrel_sf"/>
</dbReference>
<dbReference type="Pfam" id="PF00297">
    <property type="entry name" value="Ribosomal_L3"/>
    <property type="match status" value="1"/>
</dbReference>
<comment type="similarity">
    <text evidence="1 7">Belongs to the universal ribosomal protein uL3 family.</text>
</comment>
<accession>A0A2M6WLW9</accession>
<comment type="caution">
    <text evidence="9">The sequence shown here is derived from an EMBL/GenBank/DDBJ whole genome shotgun (WGS) entry which is preliminary data.</text>
</comment>
<evidence type="ECO:0000256" key="1">
    <source>
        <dbReference type="ARBA" id="ARBA00006540"/>
    </source>
</evidence>
<dbReference type="HAMAP" id="MF_01325_B">
    <property type="entry name" value="Ribosomal_uL3_B"/>
    <property type="match status" value="1"/>
</dbReference>
<evidence type="ECO:0000256" key="6">
    <source>
        <dbReference type="ARBA" id="ARBA00035243"/>
    </source>
</evidence>
<dbReference type="InterPro" id="IPR019927">
    <property type="entry name" value="Ribosomal_uL3_bac/org-type"/>
</dbReference>
<name>A0A2M6WLW9_9BACT</name>
<dbReference type="GO" id="GO:0019843">
    <property type="term" value="F:rRNA binding"/>
    <property type="evidence" value="ECO:0007669"/>
    <property type="project" value="UniProtKB-UniRule"/>
</dbReference>
<gene>
    <name evidence="7" type="primary">rplC</name>
    <name evidence="9" type="ORF">COU00_02785</name>
</gene>
<protein>
    <recommendedName>
        <fullName evidence="6 7">Large ribosomal subunit protein uL3</fullName>
    </recommendedName>
</protein>
<proteinExistence type="inferred from homology"/>
<reference evidence="10" key="1">
    <citation type="submission" date="2017-09" db="EMBL/GenBank/DDBJ databases">
        <title>Depth-based differentiation of microbial function through sediment-hosted aquifers and enrichment of novel symbionts in the deep terrestrial subsurface.</title>
        <authorList>
            <person name="Probst A.J."/>
            <person name="Ladd B."/>
            <person name="Jarett J.K."/>
            <person name="Geller-Mcgrath D.E."/>
            <person name="Sieber C.M.K."/>
            <person name="Emerson J.B."/>
            <person name="Anantharaman K."/>
            <person name="Thomas B.C."/>
            <person name="Malmstrom R."/>
            <person name="Stieglmeier M."/>
            <person name="Klingl A."/>
            <person name="Woyke T."/>
            <person name="Ryan C.M."/>
            <person name="Banfield J.F."/>
        </authorList>
    </citation>
    <scope>NUCLEOTIDE SEQUENCE [LARGE SCALE GENOMIC DNA]</scope>
</reference>
<comment type="subunit">
    <text evidence="7">Part of the 50S ribosomal subunit. Forms a cluster with proteins L14 and L19.</text>
</comment>
<evidence type="ECO:0000256" key="3">
    <source>
        <dbReference type="ARBA" id="ARBA00022884"/>
    </source>
</evidence>
<comment type="function">
    <text evidence="7">One of the primary rRNA binding proteins, it binds directly near the 3'-end of the 23S rRNA, where it nucleates assembly of the 50S subunit.</text>
</comment>
<feature type="compositionally biased region" description="Basic and acidic residues" evidence="8">
    <location>
        <begin position="252"/>
        <end position="263"/>
    </location>
</feature>
<keyword evidence="4 7" id="KW-0689">Ribosomal protein</keyword>
<dbReference type="EMBL" id="PFAS01000047">
    <property type="protein sequence ID" value="PIT93724.1"/>
    <property type="molecule type" value="Genomic_DNA"/>
</dbReference>
<evidence type="ECO:0000256" key="5">
    <source>
        <dbReference type="ARBA" id="ARBA00023274"/>
    </source>
</evidence>
<sequence>MKFILGKKLEMTQLFQDDGTVVPVTKIQAGPCVVTQVKNAGKDGYAAVQFGYGAKRAKNINKSLRGHADGLGNFQYLREMRVKDENKEKVELKRGQIIDVSSFILGDVVDAIGASKGLGFQGVVKRHHFHGSPGSHGHKDQLRHSGSVGAKGPAHVFKGTRMGGHMGDERVTMKNLSIAKVDADNNILYVRGAVPGARNGLVIIKGEGEMTIAESKKSEVRSEEKETEKITNDELRIKNKGEEQAAEENIEEKEQKKEEVAAI</sequence>
<dbReference type="InterPro" id="IPR000597">
    <property type="entry name" value="Ribosomal_uL3"/>
</dbReference>
<evidence type="ECO:0000313" key="10">
    <source>
        <dbReference type="Proteomes" id="UP000229335"/>
    </source>
</evidence>
<evidence type="ECO:0000256" key="8">
    <source>
        <dbReference type="SAM" id="MobiDB-lite"/>
    </source>
</evidence>
<dbReference type="FunFam" id="2.40.30.10:FF:000004">
    <property type="entry name" value="50S ribosomal protein L3"/>
    <property type="match status" value="1"/>
</dbReference>
<evidence type="ECO:0000313" key="9">
    <source>
        <dbReference type="EMBL" id="PIT93724.1"/>
    </source>
</evidence>
<keyword evidence="3 7" id="KW-0694">RNA-binding</keyword>
<dbReference type="GO" id="GO:0022625">
    <property type="term" value="C:cytosolic large ribosomal subunit"/>
    <property type="evidence" value="ECO:0007669"/>
    <property type="project" value="TreeGrafter"/>
</dbReference>
<keyword evidence="2 7" id="KW-0699">rRNA-binding</keyword>
<feature type="region of interest" description="Disordered" evidence="8">
    <location>
        <begin position="214"/>
        <end position="263"/>
    </location>
</feature>
<dbReference type="PANTHER" id="PTHR11229:SF16">
    <property type="entry name" value="LARGE RIBOSOMAL SUBUNIT PROTEIN UL3C"/>
    <property type="match status" value="1"/>
</dbReference>
<dbReference type="GO" id="GO:0006412">
    <property type="term" value="P:translation"/>
    <property type="evidence" value="ECO:0007669"/>
    <property type="project" value="UniProtKB-UniRule"/>
</dbReference>
<evidence type="ECO:0000256" key="4">
    <source>
        <dbReference type="ARBA" id="ARBA00022980"/>
    </source>
</evidence>
<feature type="region of interest" description="Disordered" evidence="8">
    <location>
        <begin position="130"/>
        <end position="151"/>
    </location>
</feature>
<keyword evidence="5 7" id="KW-0687">Ribonucleoprotein</keyword>
<dbReference type="AlphaFoldDB" id="A0A2M6WLW9"/>
<organism evidence="9 10">
    <name type="scientific">Candidatus Falkowbacteria bacterium CG10_big_fil_rev_8_21_14_0_10_43_11</name>
    <dbReference type="NCBI Taxonomy" id="1974568"/>
    <lineage>
        <taxon>Bacteria</taxon>
        <taxon>Candidatus Falkowiibacteriota</taxon>
    </lineage>
</organism>
<evidence type="ECO:0000256" key="7">
    <source>
        <dbReference type="HAMAP-Rule" id="MF_01325"/>
    </source>
</evidence>
<dbReference type="PANTHER" id="PTHR11229">
    <property type="entry name" value="50S RIBOSOMAL PROTEIN L3"/>
    <property type="match status" value="1"/>
</dbReference>
<dbReference type="Gene3D" id="3.30.160.810">
    <property type="match status" value="1"/>
</dbReference>
<dbReference type="Gene3D" id="2.40.30.10">
    <property type="entry name" value="Translation factors"/>
    <property type="match status" value="1"/>
</dbReference>
<evidence type="ECO:0000256" key="2">
    <source>
        <dbReference type="ARBA" id="ARBA00022730"/>
    </source>
</evidence>
<dbReference type="NCBIfam" id="TIGR03625">
    <property type="entry name" value="L3_bact"/>
    <property type="match status" value="1"/>
</dbReference>
<feature type="compositionally biased region" description="Basic and acidic residues" evidence="8">
    <location>
        <begin position="214"/>
        <end position="243"/>
    </location>
</feature>